<dbReference type="EMBL" id="CM000639">
    <property type="protein sequence ID" value="EED94648.1"/>
    <property type="molecule type" value="Genomic_DNA"/>
</dbReference>
<gene>
    <name evidence="1" type="ORF">THAPSDRAFT_2237</name>
</gene>
<dbReference type="eggNOG" id="ENOG502SRBD">
    <property type="taxonomic scope" value="Eukaryota"/>
</dbReference>
<evidence type="ECO:0000313" key="1">
    <source>
        <dbReference type="EMBL" id="EED94648.1"/>
    </source>
</evidence>
<dbReference type="PaxDb" id="35128-Thaps2237"/>
<dbReference type="AlphaFoldDB" id="B8BTS4"/>
<accession>B8BTS4</accession>
<dbReference type="GeneID" id="7448670"/>
<reference evidence="1 2" key="1">
    <citation type="journal article" date="2004" name="Science">
        <title>The genome of the diatom Thalassiosira pseudonana: ecology, evolution, and metabolism.</title>
        <authorList>
            <person name="Armbrust E.V."/>
            <person name="Berges J.A."/>
            <person name="Bowler C."/>
            <person name="Green B.R."/>
            <person name="Martinez D."/>
            <person name="Putnam N.H."/>
            <person name="Zhou S."/>
            <person name="Allen A.E."/>
            <person name="Apt K.E."/>
            <person name="Bechner M."/>
            <person name="Brzezinski M.A."/>
            <person name="Chaal B.K."/>
            <person name="Chiovitti A."/>
            <person name="Davis A.K."/>
            <person name="Demarest M.S."/>
            <person name="Detter J.C."/>
            <person name="Glavina T."/>
            <person name="Goodstein D."/>
            <person name="Hadi M.Z."/>
            <person name="Hellsten U."/>
            <person name="Hildebrand M."/>
            <person name="Jenkins B.D."/>
            <person name="Jurka J."/>
            <person name="Kapitonov V.V."/>
            <person name="Kroger N."/>
            <person name="Lau W.W."/>
            <person name="Lane T.W."/>
            <person name="Larimer F.W."/>
            <person name="Lippmeier J.C."/>
            <person name="Lucas S."/>
            <person name="Medina M."/>
            <person name="Montsant A."/>
            <person name="Obornik M."/>
            <person name="Parker M.S."/>
            <person name="Palenik B."/>
            <person name="Pazour G.J."/>
            <person name="Richardson P.M."/>
            <person name="Rynearson T.A."/>
            <person name="Saito M.A."/>
            <person name="Schwartz D.C."/>
            <person name="Thamatrakoln K."/>
            <person name="Valentin K."/>
            <person name="Vardi A."/>
            <person name="Wilkerson F.P."/>
            <person name="Rokhsar D.S."/>
        </authorList>
    </citation>
    <scope>NUCLEOTIDE SEQUENCE [LARGE SCALE GENOMIC DNA]</scope>
    <source>
        <strain evidence="1 2">CCMP1335</strain>
    </source>
</reference>
<dbReference type="HOGENOM" id="CLU_576852_0_0_1"/>
<dbReference type="RefSeq" id="XP_002287205.1">
    <property type="nucleotide sequence ID" value="XM_002287169.1"/>
</dbReference>
<sequence>MCSQSMTSSLQSTPTIVRFVTRIGAAAALHQYPSLLFELRRDDQPRPLCRPTTLVQCAGSVFLRYLPVCVASDVAVLFGKKFVGRSLQLNIATGFSVIAPVCHVVALMRIIRVSKCNAISLSEATSFPDTQDGEHSVDEERKEVKWRYQLRWRTPQRIAQTLRSWSTFFLTGHVPLLMEMDEWKKELIRSDGYSTEGTRFQSRDTKESSKKTSDYDNDELILHADEITESLSLIFRDRDAAIFNATQARFSKHQQSFDTKTLDDVLGVAVQQTFGIGISYDFDHFDTPSDEQEISIHQLRARMAKSAIRKKKEFENAMIDELDVLHSLRDNVVTTENEKYATTEMQEVQQGIRERYSKKIDQLSNALMTLIPTNADAPPGSERYESPIMIAEYVNVTAPALERSDLQATIGPAPDSLSQIEQYVRNDYGDAAAEAFRQEELTFRNKEREMMSNFRQRYGRLKKADEDNKSMKEL</sequence>
<dbReference type="Proteomes" id="UP000001449">
    <property type="component" value="Chromosome 2"/>
</dbReference>
<proteinExistence type="predicted"/>
<reference evidence="1 2" key="2">
    <citation type="journal article" date="2008" name="Nature">
        <title>The Phaeodactylum genome reveals the evolutionary history of diatom genomes.</title>
        <authorList>
            <person name="Bowler C."/>
            <person name="Allen A.E."/>
            <person name="Badger J.H."/>
            <person name="Grimwood J."/>
            <person name="Jabbari K."/>
            <person name="Kuo A."/>
            <person name="Maheswari U."/>
            <person name="Martens C."/>
            <person name="Maumus F."/>
            <person name="Otillar R.P."/>
            <person name="Rayko E."/>
            <person name="Salamov A."/>
            <person name="Vandepoele K."/>
            <person name="Beszteri B."/>
            <person name="Gruber A."/>
            <person name="Heijde M."/>
            <person name="Katinka M."/>
            <person name="Mock T."/>
            <person name="Valentin K."/>
            <person name="Verret F."/>
            <person name="Berges J.A."/>
            <person name="Brownlee C."/>
            <person name="Cadoret J.P."/>
            <person name="Chiovitti A."/>
            <person name="Choi C.J."/>
            <person name="Coesel S."/>
            <person name="De Martino A."/>
            <person name="Detter J.C."/>
            <person name="Durkin C."/>
            <person name="Falciatore A."/>
            <person name="Fournet J."/>
            <person name="Haruta M."/>
            <person name="Huysman M.J."/>
            <person name="Jenkins B.D."/>
            <person name="Jiroutova K."/>
            <person name="Jorgensen R.E."/>
            <person name="Joubert Y."/>
            <person name="Kaplan A."/>
            <person name="Kroger N."/>
            <person name="Kroth P.G."/>
            <person name="La Roche J."/>
            <person name="Lindquist E."/>
            <person name="Lommer M."/>
            <person name="Martin-Jezequel V."/>
            <person name="Lopez P.J."/>
            <person name="Lucas S."/>
            <person name="Mangogna M."/>
            <person name="McGinnis K."/>
            <person name="Medlin L.K."/>
            <person name="Montsant A."/>
            <person name="Oudot-Le Secq M.P."/>
            <person name="Napoli C."/>
            <person name="Obornik M."/>
            <person name="Parker M.S."/>
            <person name="Petit J.L."/>
            <person name="Porcel B.M."/>
            <person name="Poulsen N."/>
            <person name="Robison M."/>
            <person name="Rychlewski L."/>
            <person name="Rynearson T.A."/>
            <person name="Schmutz J."/>
            <person name="Shapiro H."/>
            <person name="Siaut M."/>
            <person name="Stanley M."/>
            <person name="Sussman M.R."/>
            <person name="Taylor A.R."/>
            <person name="Vardi A."/>
            <person name="von Dassow P."/>
            <person name="Vyverman W."/>
            <person name="Willis A."/>
            <person name="Wyrwicz L.S."/>
            <person name="Rokhsar D.S."/>
            <person name="Weissenbach J."/>
            <person name="Armbrust E.V."/>
            <person name="Green B.R."/>
            <person name="Van de Peer Y."/>
            <person name="Grigoriev I.V."/>
        </authorList>
    </citation>
    <scope>NUCLEOTIDE SEQUENCE [LARGE SCALE GENOMIC DNA]</scope>
    <source>
        <strain evidence="1 2">CCMP1335</strain>
    </source>
</reference>
<name>B8BTS4_THAPS</name>
<keyword evidence="2" id="KW-1185">Reference proteome</keyword>
<dbReference type="InParanoid" id="B8BTS4"/>
<dbReference type="KEGG" id="tps:THAPSDRAFT_2237"/>
<organism evidence="1 2">
    <name type="scientific">Thalassiosira pseudonana</name>
    <name type="common">Marine diatom</name>
    <name type="synonym">Cyclotella nana</name>
    <dbReference type="NCBI Taxonomy" id="35128"/>
    <lineage>
        <taxon>Eukaryota</taxon>
        <taxon>Sar</taxon>
        <taxon>Stramenopiles</taxon>
        <taxon>Ochrophyta</taxon>
        <taxon>Bacillariophyta</taxon>
        <taxon>Coscinodiscophyceae</taxon>
        <taxon>Thalassiosirophycidae</taxon>
        <taxon>Thalassiosirales</taxon>
        <taxon>Thalassiosiraceae</taxon>
        <taxon>Thalassiosira</taxon>
    </lineage>
</organism>
<evidence type="ECO:0000313" key="2">
    <source>
        <dbReference type="Proteomes" id="UP000001449"/>
    </source>
</evidence>
<protein>
    <submittedName>
        <fullName evidence="1">Uncharacterized protein</fullName>
    </submittedName>
</protein>